<evidence type="ECO:0000256" key="1">
    <source>
        <dbReference type="SAM" id="MobiDB-lite"/>
    </source>
</evidence>
<dbReference type="RefSeq" id="WP_246917369.1">
    <property type="nucleotide sequence ID" value="NZ_CP090145.1"/>
</dbReference>
<sequence length="70" mass="7820">MKDLWDASGSGTTHWTNTEKGTFSNGIDEIYENGDPKKNKSSIKSNGHVLNFLTKKRILNYGILPIVIKP</sequence>
<protein>
    <submittedName>
        <fullName evidence="2">Uncharacterized protein</fullName>
    </submittedName>
</protein>
<organism evidence="2 3">
    <name type="scientific">Flavobacterium sediminilitoris</name>
    <dbReference type="NCBI Taxonomy" id="2024526"/>
    <lineage>
        <taxon>Bacteria</taxon>
        <taxon>Pseudomonadati</taxon>
        <taxon>Bacteroidota</taxon>
        <taxon>Flavobacteriia</taxon>
        <taxon>Flavobacteriales</taxon>
        <taxon>Flavobacteriaceae</taxon>
        <taxon>Flavobacterium</taxon>
    </lineage>
</organism>
<gene>
    <name evidence="2" type="ORF">LXD69_02755</name>
</gene>
<dbReference type="Proteomes" id="UP000830454">
    <property type="component" value="Chromosome"/>
</dbReference>
<proteinExistence type="predicted"/>
<keyword evidence="3" id="KW-1185">Reference proteome</keyword>
<dbReference type="EMBL" id="CP090145">
    <property type="protein sequence ID" value="UOX34440.1"/>
    <property type="molecule type" value="Genomic_DNA"/>
</dbReference>
<evidence type="ECO:0000313" key="3">
    <source>
        <dbReference type="Proteomes" id="UP000830454"/>
    </source>
</evidence>
<evidence type="ECO:0000313" key="2">
    <source>
        <dbReference type="EMBL" id="UOX34440.1"/>
    </source>
</evidence>
<feature type="compositionally biased region" description="Polar residues" evidence="1">
    <location>
        <begin position="9"/>
        <end position="20"/>
    </location>
</feature>
<reference evidence="2" key="2">
    <citation type="submission" date="2022-04" db="EMBL/GenBank/DDBJ databases">
        <title>Complete Genome Sequence of Flavobacterium sediminilitoris YSM-43, Isolated from a Tidal Sediment.</title>
        <authorList>
            <person name="Lee P.A."/>
        </authorList>
    </citation>
    <scope>NUCLEOTIDE SEQUENCE</scope>
    <source>
        <strain evidence="2">YSM-43</strain>
    </source>
</reference>
<name>A0ABY4HNK5_9FLAO</name>
<accession>A0ABY4HNK5</accession>
<reference evidence="2" key="1">
    <citation type="submission" date="2021-12" db="EMBL/GenBank/DDBJ databases">
        <authorList>
            <person name="Cha I.-T."/>
            <person name="Lee K.-E."/>
            <person name="Park S.-J."/>
        </authorList>
    </citation>
    <scope>NUCLEOTIDE SEQUENCE</scope>
    <source>
        <strain evidence="2">YSM-43</strain>
    </source>
</reference>
<feature type="region of interest" description="Disordered" evidence="1">
    <location>
        <begin position="1"/>
        <end position="20"/>
    </location>
</feature>